<keyword evidence="7" id="KW-0963">Cytoplasm</keyword>
<reference evidence="18 19" key="1">
    <citation type="journal article" date="2013" name="Science">
        <title>Genomic diversity and evolution of the head crest in the rock pigeon.</title>
        <authorList>
            <person name="Shapiro M.D."/>
            <person name="Kronenberg Z."/>
            <person name="Li C."/>
            <person name="Domyan E.T."/>
            <person name="Pan H."/>
            <person name="Campbell M."/>
            <person name="Tan H."/>
            <person name="Huff C.D."/>
            <person name="Hu H."/>
            <person name="Vickrey A.I."/>
            <person name="Nielsen S.C."/>
            <person name="Stringham S.A."/>
            <person name="Hu H."/>
            <person name="Willerslev E."/>
            <person name="Gilbert M.T."/>
            <person name="Yandell M."/>
            <person name="Zhang G."/>
            <person name="Wang J."/>
        </authorList>
    </citation>
    <scope>NUCLEOTIDE SEQUENCE [LARGE SCALE GENOMIC DNA]</scope>
    <source>
        <tissue evidence="18">Blood</tissue>
    </source>
</reference>
<keyword evidence="10" id="KW-0249">Electron transport</keyword>
<keyword evidence="19" id="KW-1185">Reference proteome</keyword>
<keyword evidence="6" id="KW-0813">Transport</keyword>
<evidence type="ECO:0000256" key="14">
    <source>
        <dbReference type="ARBA" id="ARBA00023163"/>
    </source>
</evidence>
<dbReference type="GO" id="GO:0005634">
    <property type="term" value="C:nucleus"/>
    <property type="evidence" value="ECO:0007669"/>
    <property type="project" value="UniProtKB-SubCell"/>
</dbReference>
<sequence>MHQLPLSATGAQGRGDLLKEKAKLAAVTKPWWNCFSPTDILALVLPLKKKGDADGMGQAGEGTEFESELKSAGDKLIVVDFSATWCGPCKMIKPFFHALCEKYDGVVFIEIDVDDAQDVASHCDVKCMPTFQFYKNGNKVQEFSGANKEKLEETIKSLI</sequence>
<dbReference type="AlphaFoldDB" id="A0A2I0M5I4"/>
<keyword evidence="16" id="KW-0676">Redox-active center</keyword>
<evidence type="ECO:0000259" key="17">
    <source>
        <dbReference type="PROSITE" id="PS51352"/>
    </source>
</evidence>
<dbReference type="GO" id="GO:0015035">
    <property type="term" value="F:protein-disulfide reductase activity"/>
    <property type="evidence" value="ECO:0007669"/>
    <property type="project" value="UniProtKB-ARBA"/>
</dbReference>
<dbReference type="GO" id="GO:0005737">
    <property type="term" value="C:cytoplasm"/>
    <property type="evidence" value="ECO:0007669"/>
    <property type="project" value="UniProtKB-SubCell"/>
</dbReference>
<dbReference type="InParanoid" id="A0A2I0M5I4"/>
<evidence type="ECO:0000256" key="15">
    <source>
        <dbReference type="ARBA" id="ARBA00023242"/>
    </source>
</evidence>
<dbReference type="FunFam" id="3.40.30.10:FF:000130">
    <property type="entry name" value="Thioredoxin"/>
    <property type="match status" value="1"/>
</dbReference>
<keyword evidence="15" id="KW-0539">Nucleus</keyword>
<dbReference type="InterPro" id="IPR017937">
    <property type="entry name" value="Thioredoxin_CS"/>
</dbReference>
<dbReference type="PRINTS" id="PR00421">
    <property type="entry name" value="THIOREDOXIN"/>
</dbReference>
<evidence type="ECO:0000256" key="8">
    <source>
        <dbReference type="ARBA" id="ARBA00022525"/>
    </source>
</evidence>
<accession>A0A2I0M5I4</accession>
<evidence type="ECO:0000256" key="12">
    <source>
        <dbReference type="ARBA" id="ARBA00023157"/>
    </source>
</evidence>
<comment type="similarity">
    <text evidence="4">Belongs to the thioredoxin family.</text>
</comment>
<dbReference type="InterPro" id="IPR013766">
    <property type="entry name" value="Thioredoxin_domain"/>
</dbReference>
<dbReference type="FunCoup" id="A0A2I0M5I4">
    <property type="interactions" value="735"/>
</dbReference>
<dbReference type="EMBL" id="AKCR02000037">
    <property type="protein sequence ID" value="PKK24937.1"/>
    <property type="molecule type" value="Genomic_DNA"/>
</dbReference>
<proteinExistence type="inferred from homology"/>
<dbReference type="GO" id="GO:0005576">
    <property type="term" value="C:extracellular region"/>
    <property type="evidence" value="ECO:0007669"/>
    <property type="project" value="UniProtKB-SubCell"/>
</dbReference>
<dbReference type="Gene3D" id="3.40.30.10">
    <property type="entry name" value="Glutaredoxin"/>
    <property type="match status" value="1"/>
</dbReference>
<evidence type="ECO:0000256" key="11">
    <source>
        <dbReference type="ARBA" id="ARBA00023015"/>
    </source>
</evidence>
<evidence type="ECO:0000256" key="13">
    <source>
        <dbReference type="ARBA" id="ARBA00023159"/>
    </source>
</evidence>
<evidence type="ECO:0000256" key="3">
    <source>
        <dbReference type="ARBA" id="ARBA00004613"/>
    </source>
</evidence>
<evidence type="ECO:0000256" key="10">
    <source>
        <dbReference type="ARBA" id="ARBA00022982"/>
    </source>
</evidence>
<dbReference type="PANTHER" id="PTHR46115">
    <property type="entry name" value="THIOREDOXIN-LIKE PROTEIN 1"/>
    <property type="match status" value="1"/>
</dbReference>
<evidence type="ECO:0000256" key="1">
    <source>
        <dbReference type="ARBA" id="ARBA00004123"/>
    </source>
</evidence>
<comment type="subcellular location">
    <subcellularLocation>
        <location evidence="2">Cytoplasm</location>
    </subcellularLocation>
    <subcellularLocation>
        <location evidence="1">Nucleus</location>
    </subcellularLocation>
    <subcellularLocation>
        <location evidence="3">Secreted</location>
    </subcellularLocation>
</comment>
<evidence type="ECO:0000256" key="5">
    <source>
        <dbReference type="ARBA" id="ARBA00020570"/>
    </source>
</evidence>
<dbReference type="GO" id="GO:0019725">
    <property type="term" value="P:cellular homeostasis"/>
    <property type="evidence" value="ECO:0007669"/>
    <property type="project" value="UniProtKB-ARBA"/>
</dbReference>
<evidence type="ECO:0000313" key="18">
    <source>
        <dbReference type="EMBL" id="PKK24937.1"/>
    </source>
</evidence>
<keyword evidence="11" id="KW-0805">Transcription regulation</keyword>
<comment type="caution">
    <text evidence="18">The sequence shown here is derived from an EMBL/GenBank/DDBJ whole genome shotgun (WGS) entry which is preliminary data.</text>
</comment>
<dbReference type="PROSITE" id="PS51352">
    <property type="entry name" value="THIOREDOXIN_2"/>
    <property type="match status" value="1"/>
</dbReference>
<keyword evidence="14" id="KW-0804">Transcription</keyword>
<evidence type="ECO:0000256" key="6">
    <source>
        <dbReference type="ARBA" id="ARBA00022448"/>
    </source>
</evidence>
<dbReference type="STRING" id="8932.A0A2I0M5I4"/>
<keyword evidence="12" id="KW-1015">Disulfide bond</keyword>
<dbReference type="Proteomes" id="UP000053872">
    <property type="component" value="Unassembled WGS sequence"/>
</dbReference>
<evidence type="ECO:0000256" key="9">
    <source>
        <dbReference type="ARBA" id="ARBA00022799"/>
    </source>
</evidence>
<keyword evidence="9" id="KW-0702">S-nitrosylation</keyword>
<evidence type="ECO:0000256" key="2">
    <source>
        <dbReference type="ARBA" id="ARBA00004496"/>
    </source>
</evidence>
<dbReference type="PROSITE" id="PS00194">
    <property type="entry name" value="THIOREDOXIN_1"/>
    <property type="match status" value="1"/>
</dbReference>
<evidence type="ECO:0000256" key="16">
    <source>
        <dbReference type="ARBA" id="ARBA00023284"/>
    </source>
</evidence>
<protein>
    <recommendedName>
        <fullName evidence="5">Thioredoxin</fullName>
    </recommendedName>
</protein>
<keyword evidence="8" id="KW-0964">Secreted</keyword>
<keyword evidence="13" id="KW-0010">Activator</keyword>
<evidence type="ECO:0000256" key="4">
    <source>
        <dbReference type="ARBA" id="ARBA00008987"/>
    </source>
</evidence>
<evidence type="ECO:0000313" key="19">
    <source>
        <dbReference type="Proteomes" id="UP000053872"/>
    </source>
</evidence>
<dbReference type="CDD" id="cd02947">
    <property type="entry name" value="TRX_family"/>
    <property type="match status" value="1"/>
</dbReference>
<name>A0A2I0M5I4_COLLI</name>
<dbReference type="InterPro" id="IPR036249">
    <property type="entry name" value="Thioredoxin-like_sf"/>
</dbReference>
<dbReference type="SUPFAM" id="SSF52833">
    <property type="entry name" value="Thioredoxin-like"/>
    <property type="match status" value="1"/>
</dbReference>
<gene>
    <name evidence="18" type="ORF">A306_00009924</name>
</gene>
<feature type="domain" description="Thioredoxin" evidence="17">
    <location>
        <begin position="44"/>
        <end position="159"/>
    </location>
</feature>
<evidence type="ECO:0000256" key="7">
    <source>
        <dbReference type="ARBA" id="ARBA00022490"/>
    </source>
</evidence>
<dbReference type="Pfam" id="PF00085">
    <property type="entry name" value="Thioredoxin"/>
    <property type="match status" value="1"/>
</dbReference>
<organism evidence="18 19">
    <name type="scientific">Columba livia</name>
    <name type="common">Rock dove</name>
    <dbReference type="NCBI Taxonomy" id="8932"/>
    <lineage>
        <taxon>Eukaryota</taxon>
        <taxon>Metazoa</taxon>
        <taxon>Chordata</taxon>
        <taxon>Craniata</taxon>
        <taxon>Vertebrata</taxon>
        <taxon>Euteleostomi</taxon>
        <taxon>Archelosauria</taxon>
        <taxon>Archosauria</taxon>
        <taxon>Dinosauria</taxon>
        <taxon>Saurischia</taxon>
        <taxon>Theropoda</taxon>
        <taxon>Coelurosauria</taxon>
        <taxon>Aves</taxon>
        <taxon>Neognathae</taxon>
        <taxon>Neoaves</taxon>
        <taxon>Columbimorphae</taxon>
        <taxon>Columbiformes</taxon>
        <taxon>Columbidae</taxon>
        <taxon>Columba</taxon>
    </lineage>
</organism>